<dbReference type="PANTHER" id="PTHR48098:SF3">
    <property type="entry name" value="IRON(III) ENTEROBACTIN ESTERASE"/>
    <property type="match status" value="1"/>
</dbReference>
<dbReference type="InterPro" id="IPR029058">
    <property type="entry name" value="AB_hydrolase_fold"/>
</dbReference>
<dbReference type="Pfam" id="PF00756">
    <property type="entry name" value="Esterase"/>
    <property type="match status" value="1"/>
</dbReference>
<dbReference type="InterPro" id="IPR000801">
    <property type="entry name" value="Esterase-like"/>
</dbReference>
<protein>
    <submittedName>
        <fullName evidence="1">Esterase/lipase superfamily enzyme</fullName>
    </submittedName>
</protein>
<organism evidence="1 2">
    <name type="scientific">Dyadobacter arcticus</name>
    <dbReference type="NCBI Taxonomy" id="1078754"/>
    <lineage>
        <taxon>Bacteria</taxon>
        <taxon>Pseudomonadati</taxon>
        <taxon>Bacteroidota</taxon>
        <taxon>Cytophagia</taxon>
        <taxon>Cytophagales</taxon>
        <taxon>Spirosomataceae</taxon>
        <taxon>Dyadobacter</taxon>
    </lineage>
</organism>
<dbReference type="SUPFAM" id="SSF53474">
    <property type="entry name" value="alpha/beta-Hydrolases"/>
    <property type="match status" value="1"/>
</dbReference>
<dbReference type="Proteomes" id="UP001179181">
    <property type="component" value="Unassembled WGS sequence"/>
</dbReference>
<dbReference type="InterPro" id="IPR050583">
    <property type="entry name" value="Mycobacterial_A85_antigen"/>
</dbReference>
<accession>A0ABX0UHG9</accession>
<keyword evidence="2" id="KW-1185">Reference proteome</keyword>
<dbReference type="RefSeq" id="WP_229211818.1">
    <property type="nucleotide sequence ID" value="NZ_JAASQJ010000002.1"/>
</dbReference>
<gene>
    <name evidence="1" type="ORF">FHS68_001626</name>
</gene>
<sequence length="250" mass="29525">MVSSQEAAIMEREYQKWFSPNLNRYMEMLVFGREGVPVIFFPTRAAHFYDLENWRIIDAMREKITSGEVQVFCVDSIDEESFYSNKPPRERILRHLQYERYILNEVIPFVKQRNKEKQLAVAGCSLGGYHAVNIGLKNPKIFNKIVGMSARYDLTKPLPFFADLFDGYFDENIYFNMPNHFVPRISDKKLLKQLRNLDITLAIGQDDSFLPDNKRLSDSLNAIGVPHNLFIWEEEAHRPRYWREMVKLYL</sequence>
<dbReference type="Gene3D" id="3.40.50.1820">
    <property type="entry name" value="alpha/beta hydrolase"/>
    <property type="match status" value="1"/>
</dbReference>
<comment type="caution">
    <text evidence="1">The sequence shown here is derived from an EMBL/GenBank/DDBJ whole genome shotgun (WGS) entry which is preliminary data.</text>
</comment>
<dbReference type="EMBL" id="JAASQJ010000002">
    <property type="protein sequence ID" value="NIJ52456.1"/>
    <property type="molecule type" value="Genomic_DNA"/>
</dbReference>
<evidence type="ECO:0000313" key="2">
    <source>
        <dbReference type="Proteomes" id="UP001179181"/>
    </source>
</evidence>
<reference evidence="1 2" key="1">
    <citation type="submission" date="2020-03" db="EMBL/GenBank/DDBJ databases">
        <title>Genomic Encyclopedia of Type Strains, Phase IV (KMG-IV): sequencing the most valuable type-strain genomes for metagenomic binning, comparative biology and taxonomic classification.</title>
        <authorList>
            <person name="Goeker M."/>
        </authorList>
    </citation>
    <scope>NUCLEOTIDE SEQUENCE [LARGE SCALE GENOMIC DNA]</scope>
    <source>
        <strain evidence="1 2">DSM 102865</strain>
    </source>
</reference>
<dbReference type="PANTHER" id="PTHR48098">
    <property type="entry name" value="ENTEROCHELIN ESTERASE-RELATED"/>
    <property type="match status" value="1"/>
</dbReference>
<evidence type="ECO:0000313" key="1">
    <source>
        <dbReference type="EMBL" id="NIJ52456.1"/>
    </source>
</evidence>
<name>A0ABX0UHG9_9BACT</name>
<proteinExistence type="predicted"/>